<accession>A0AAW1FE17</accession>
<proteinExistence type="predicted"/>
<sequence>MSAGHRKLRDGHFVFESAALGRVHQRGGSSRGAPLLIFPMMPRLTLRGLDSALLLARPGYSPASIALFDSPSRAPSCLGGSAAESLFSLGSSILNSPPTIRPAKKPSATG</sequence>
<dbReference type="EMBL" id="JBCEZU010000067">
    <property type="protein sequence ID" value="KAK9533132.1"/>
    <property type="molecule type" value="Genomic_DNA"/>
</dbReference>
<dbReference type="AlphaFoldDB" id="A0AAW1FE17"/>
<gene>
    <name evidence="1" type="ORF">VZT92_008286</name>
</gene>
<reference evidence="1 2" key="1">
    <citation type="journal article" date="2024" name="Genome Biol. Evol.">
        <title>Chromosome-level genome assembly of the viviparous eelpout Zoarces viviparus.</title>
        <authorList>
            <person name="Fuhrmann N."/>
            <person name="Brasseur M.V."/>
            <person name="Bakowski C.E."/>
            <person name="Podsiadlowski L."/>
            <person name="Prost S."/>
            <person name="Krehenwinkel H."/>
            <person name="Mayer C."/>
        </authorList>
    </citation>
    <scope>NUCLEOTIDE SEQUENCE [LARGE SCALE GENOMIC DNA]</scope>
    <source>
        <strain evidence="1">NO-MEL_2022_Ind0_liver</strain>
    </source>
</reference>
<dbReference type="Proteomes" id="UP001488805">
    <property type="component" value="Unassembled WGS sequence"/>
</dbReference>
<name>A0AAW1FE17_ZOAVI</name>
<protein>
    <submittedName>
        <fullName evidence="1">Uncharacterized protein</fullName>
    </submittedName>
</protein>
<keyword evidence="2" id="KW-1185">Reference proteome</keyword>
<comment type="caution">
    <text evidence="1">The sequence shown here is derived from an EMBL/GenBank/DDBJ whole genome shotgun (WGS) entry which is preliminary data.</text>
</comment>
<evidence type="ECO:0000313" key="2">
    <source>
        <dbReference type="Proteomes" id="UP001488805"/>
    </source>
</evidence>
<evidence type="ECO:0000313" key="1">
    <source>
        <dbReference type="EMBL" id="KAK9533132.1"/>
    </source>
</evidence>
<organism evidence="1 2">
    <name type="scientific">Zoarces viviparus</name>
    <name type="common">Viviparous eelpout</name>
    <name type="synonym">Blennius viviparus</name>
    <dbReference type="NCBI Taxonomy" id="48416"/>
    <lineage>
        <taxon>Eukaryota</taxon>
        <taxon>Metazoa</taxon>
        <taxon>Chordata</taxon>
        <taxon>Craniata</taxon>
        <taxon>Vertebrata</taxon>
        <taxon>Euteleostomi</taxon>
        <taxon>Actinopterygii</taxon>
        <taxon>Neopterygii</taxon>
        <taxon>Teleostei</taxon>
        <taxon>Neoteleostei</taxon>
        <taxon>Acanthomorphata</taxon>
        <taxon>Eupercaria</taxon>
        <taxon>Perciformes</taxon>
        <taxon>Cottioidei</taxon>
        <taxon>Zoarcales</taxon>
        <taxon>Zoarcidae</taxon>
        <taxon>Zoarcinae</taxon>
        <taxon>Zoarces</taxon>
    </lineage>
</organism>